<proteinExistence type="predicted"/>
<evidence type="ECO:0000256" key="1">
    <source>
        <dbReference type="SAM" id="MobiDB-lite"/>
    </source>
</evidence>
<name>A0A811UUY3_CERCA</name>
<keyword evidence="3" id="KW-1185">Reference proteome</keyword>
<organism evidence="2 3">
    <name type="scientific">Ceratitis capitata</name>
    <name type="common">Mediterranean fruit fly</name>
    <name type="synonym">Tephritis capitata</name>
    <dbReference type="NCBI Taxonomy" id="7213"/>
    <lineage>
        <taxon>Eukaryota</taxon>
        <taxon>Metazoa</taxon>
        <taxon>Ecdysozoa</taxon>
        <taxon>Arthropoda</taxon>
        <taxon>Hexapoda</taxon>
        <taxon>Insecta</taxon>
        <taxon>Pterygota</taxon>
        <taxon>Neoptera</taxon>
        <taxon>Endopterygota</taxon>
        <taxon>Diptera</taxon>
        <taxon>Brachycera</taxon>
        <taxon>Muscomorpha</taxon>
        <taxon>Tephritoidea</taxon>
        <taxon>Tephritidae</taxon>
        <taxon>Ceratitis</taxon>
        <taxon>Ceratitis</taxon>
    </lineage>
</organism>
<reference evidence="2" key="1">
    <citation type="submission" date="2020-11" db="EMBL/GenBank/DDBJ databases">
        <authorList>
            <person name="Whitehead M."/>
        </authorList>
    </citation>
    <scope>NUCLEOTIDE SEQUENCE</scope>
    <source>
        <strain evidence="2">EGII</strain>
    </source>
</reference>
<sequence length="348" mass="39883">MALQHQRRQEVHQYMQKPLCQQMQHQQIRDPQQHELQQPISHEQNRHNHQQQQNNVLQISMPNYHPHTHTHPAHHLNSLHDVLRLHQACEEQHVQHNLVDEQQQIDQRQDEQQQQQLISYLHLTSEQNQLQQLQENEYHQQHHYQQQRRQTDMILTAQQQQNLITPVELKRLNLPTSSSIDDLITDEFSEGQHATYKLGMQSDTPDRTHQVSYFISHLKHASINSGSSTSVVASANVSLVSGELAPANAITTIMPTATLNASAPSYMHVLYIMQQQINMLRQQLKYAQAHISESERHSLVTVPPQSTSTVTFAIHPAYIYVSANSGIPALPHALMTANKSSVNASMAT</sequence>
<feature type="region of interest" description="Disordered" evidence="1">
    <location>
        <begin position="21"/>
        <end position="51"/>
    </location>
</feature>
<protein>
    <submittedName>
        <fullName evidence="2">(Mediterranean fruit fly) hypothetical protein</fullName>
    </submittedName>
</protein>
<accession>A0A811UUY3</accession>
<comment type="caution">
    <text evidence="2">The sequence shown here is derived from an EMBL/GenBank/DDBJ whole genome shotgun (WGS) entry which is preliminary data.</text>
</comment>
<dbReference type="EMBL" id="CAJHJT010000023">
    <property type="protein sequence ID" value="CAD7001537.1"/>
    <property type="molecule type" value="Genomic_DNA"/>
</dbReference>
<dbReference type="OrthoDB" id="565731at2759"/>
<evidence type="ECO:0000313" key="3">
    <source>
        <dbReference type="Proteomes" id="UP000606786"/>
    </source>
</evidence>
<gene>
    <name evidence="2" type="ORF">CCAP1982_LOCUS10033</name>
</gene>
<dbReference type="AlphaFoldDB" id="A0A811UUY3"/>
<dbReference type="Proteomes" id="UP000606786">
    <property type="component" value="Unassembled WGS sequence"/>
</dbReference>
<evidence type="ECO:0000313" key="2">
    <source>
        <dbReference type="EMBL" id="CAD7001537.1"/>
    </source>
</evidence>